<organism evidence="1 2">
    <name type="scientific">Rubroshorea leprosula</name>
    <dbReference type="NCBI Taxonomy" id="152421"/>
    <lineage>
        <taxon>Eukaryota</taxon>
        <taxon>Viridiplantae</taxon>
        <taxon>Streptophyta</taxon>
        <taxon>Embryophyta</taxon>
        <taxon>Tracheophyta</taxon>
        <taxon>Spermatophyta</taxon>
        <taxon>Magnoliopsida</taxon>
        <taxon>eudicotyledons</taxon>
        <taxon>Gunneridae</taxon>
        <taxon>Pentapetalae</taxon>
        <taxon>rosids</taxon>
        <taxon>malvids</taxon>
        <taxon>Malvales</taxon>
        <taxon>Dipterocarpaceae</taxon>
        <taxon>Rubroshorea</taxon>
    </lineage>
</organism>
<sequence length="52" mass="6192">MEVTEMIWLVKRSLAVLVYCMRHFPLMVCCEWTKTEELATMRRDHICCLGNT</sequence>
<gene>
    <name evidence="1" type="ORF">SLEP1_g42862</name>
</gene>
<dbReference type="AlphaFoldDB" id="A0AAV5LB75"/>
<proteinExistence type="predicted"/>
<comment type="caution">
    <text evidence="1">The sequence shown here is derived from an EMBL/GenBank/DDBJ whole genome shotgun (WGS) entry which is preliminary data.</text>
</comment>
<dbReference type="EMBL" id="BPVZ01000105">
    <property type="protein sequence ID" value="GKV34491.1"/>
    <property type="molecule type" value="Genomic_DNA"/>
</dbReference>
<keyword evidence="2" id="KW-1185">Reference proteome</keyword>
<dbReference type="Proteomes" id="UP001054252">
    <property type="component" value="Unassembled WGS sequence"/>
</dbReference>
<accession>A0AAV5LB75</accession>
<name>A0AAV5LB75_9ROSI</name>
<reference evidence="1 2" key="1">
    <citation type="journal article" date="2021" name="Commun. Biol.">
        <title>The genome of Shorea leprosula (Dipterocarpaceae) highlights the ecological relevance of drought in aseasonal tropical rainforests.</title>
        <authorList>
            <person name="Ng K.K.S."/>
            <person name="Kobayashi M.J."/>
            <person name="Fawcett J.A."/>
            <person name="Hatakeyama M."/>
            <person name="Paape T."/>
            <person name="Ng C.H."/>
            <person name="Ang C.C."/>
            <person name="Tnah L.H."/>
            <person name="Lee C.T."/>
            <person name="Nishiyama T."/>
            <person name="Sese J."/>
            <person name="O'Brien M.J."/>
            <person name="Copetti D."/>
            <person name="Mohd Noor M.I."/>
            <person name="Ong R.C."/>
            <person name="Putra M."/>
            <person name="Sireger I.Z."/>
            <person name="Indrioko S."/>
            <person name="Kosugi Y."/>
            <person name="Izuno A."/>
            <person name="Isagi Y."/>
            <person name="Lee S.L."/>
            <person name="Shimizu K.K."/>
        </authorList>
    </citation>
    <scope>NUCLEOTIDE SEQUENCE [LARGE SCALE GENOMIC DNA]</scope>
    <source>
        <strain evidence="1">214</strain>
    </source>
</reference>
<evidence type="ECO:0000313" key="2">
    <source>
        <dbReference type="Proteomes" id="UP001054252"/>
    </source>
</evidence>
<evidence type="ECO:0000313" key="1">
    <source>
        <dbReference type="EMBL" id="GKV34491.1"/>
    </source>
</evidence>
<protein>
    <submittedName>
        <fullName evidence="1">Uncharacterized protein</fullName>
    </submittedName>
</protein>